<protein>
    <recommendedName>
        <fullName evidence="3">HpcH/HpaI aldolase/citrate lyase domain-containing protein</fullName>
    </recommendedName>
</protein>
<keyword evidence="2" id="KW-0456">Lyase</keyword>
<dbReference type="OrthoDB" id="2326446at2759"/>
<accession>A0A8H7J8K3</accession>
<dbReference type="Proteomes" id="UP000651452">
    <property type="component" value="Unassembled WGS sequence"/>
</dbReference>
<reference evidence="4" key="2">
    <citation type="submission" date="2020-09" db="EMBL/GenBank/DDBJ databases">
        <title>Reference genome assembly for Australian Ascochyta lentis isolate Al4.</title>
        <authorList>
            <person name="Lee R.C."/>
            <person name="Farfan-Caceres L.M."/>
            <person name="Debler J.W."/>
            <person name="Williams A.H."/>
            <person name="Henares B.M."/>
        </authorList>
    </citation>
    <scope>NUCLEOTIDE SEQUENCE</scope>
    <source>
        <strain evidence="4">Al4</strain>
    </source>
</reference>
<gene>
    <name evidence="4" type="ORF">EKO04_004721</name>
</gene>
<keyword evidence="5" id="KW-1185">Reference proteome</keyword>
<dbReference type="InterPro" id="IPR050251">
    <property type="entry name" value="HpcH-HpaI_aldolase"/>
</dbReference>
<feature type="domain" description="HpcH/HpaI aldolase/citrate lyase" evidence="3">
    <location>
        <begin position="61"/>
        <end position="280"/>
    </location>
</feature>
<proteinExistence type="predicted"/>
<organism evidence="4 5">
    <name type="scientific">Ascochyta lentis</name>
    <dbReference type="NCBI Taxonomy" id="205686"/>
    <lineage>
        <taxon>Eukaryota</taxon>
        <taxon>Fungi</taxon>
        <taxon>Dikarya</taxon>
        <taxon>Ascomycota</taxon>
        <taxon>Pezizomycotina</taxon>
        <taxon>Dothideomycetes</taxon>
        <taxon>Pleosporomycetidae</taxon>
        <taxon>Pleosporales</taxon>
        <taxon>Pleosporineae</taxon>
        <taxon>Didymellaceae</taxon>
        <taxon>Ascochyta</taxon>
    </lineage>
</organism>
<dbReference type="InterPro" id="IPR015813">
    <property type="entry name" value="Pyrv/PenolPyrv_kinase-like_dom"/>
</dbReference>
<dbReference type="AlphaFoldDB" id="A0A8H7J8K3"/>
<dbReference type="GO" id="GO:0016832">
    <property type="term" value="F:aldehyde-lyase activity"/>
    <property type="evidence" value="ECO:0007669"/>
    <property type="project" value="TreeGrafter"/>
</dbReference>
<dbReference type="SUPFAM" id="SSF51621">
    <property type="entry name" value="Phosphoenolpyruvate/pyruvate domain"/>
    <property type="match status" value="1"/>
</dbReference>
<dbReference type="Pfam" id="PF03328">
    <property type="entry name" value="HpcH_HpaI"/>
    <property type="match status" value="1"/>
</dbReference>
<name>A0A8H7J8K3_9PLEO</name>
<dbReference type="EMBL" id="RZGK01000008">
    <property type="protein sequence ID" value="KAF9697458.1"/>
    <property type="molecule type" value="Genomic_DNA"/>
</dbReference>
<evidence type="ECO:0000256" key="2">
    <source>
        <dbReference type="ARBA" id="ARBA00023239"/>
    </source>
</evidence>
<dbReference type="Gene3D" id="3.20.20.60">
    <property type="entry name" value="Phosphoenolpyruvate-binding domains"/>
    <property type="match status" value="1"/>
</dbReference>
<dbReference type="GO" id="GO:0005737">
    <property type="term" value="C:cytoplasm"/>
    <property type="evidence" value="ECO:0007669"/>
    <property type="project" value="TreeGrafter"/>
</dbReference>
<dbReference type="GO" id="GO:0046872">
    <property type="term" value="F:metal ion binding"/>
    <property type="evidence" value="ECO:0007669"/>
    <property type="project" value="UniProtKB-KW"/>
</dbReference>
<evidence type="ECO:0000313" key="4">
    <source>
        <dbReference type="EMBL" id="KAF9697458.1"/>
    </source>
</evidence>
<dbReference type="PANTHER" id="PTHR30502">
    <property type="entry name" value="2-KETO-3-DEOXY-L-RHAMNONATE ALDOLASE"/>
    <property type="match status" value="1"/>
</dbReference>
<evidence type="ECO:0000313" key="5">
    <source>
        <dbReference type="Proteomes" id="UP000651452"/>
    </source>
</evidence>
<evidence type="ECO:0000256" key="1">
    <source>
        <dbReference type="ARBA" id="ARBA00022723"/>
    </source>
</evidence>
<comment type="caution">
    <text evidence="4">The sequence shown here is derived from an EMBL/GenBank/DDBJ whole genome shotgun (WGS) entry which is preliminary data.</text>
</comment>
<dbReference type="InterPro" id="IPR005000">
    <property type="entry name" value="Aldolase/citrate-lyase_domain"/>
</dbReference>
<keyword evidence="1" id="KW-0479">Metal-binding</keyword>
<evidence type="ECO:0000259" key="3">
    <source>
        <dbReference type="Pfam" id="PF03328"/>
    </source>
</evidence>
<sequence length="314" mass="33806">MADFKPYSEQPELHAHAPYRSALLTYPGNLRQALKDAMKDPAKTLFGVAHGIPSTFVTKLLASTKPDFVWIDVEHGMFNRLELHDAIHAAQTHSEGRALVIVRVPKNDELSLTTALDAGASGIVIPHVESAQEVKDMIKEMYYPPIGHRSFSPWTFTPGGIYDASLYPNDSYNITTSNNHVCIIPQIESVKGVENVDEIAAVPGVHALMFGPGDFMIDAGLDLSSALSGVPHPTVAQAMEKFGAAAHKNGLPIFGGALSIDMIPMLIQQGFRAIAVQFDVWGLSKLIHGSLTQARAAAKQVALEADGMSKGTQS</sequence>
<dbReference type="InterPro" id="IPR040442">
    <property type="entry name" value="Pyrv_kinase-like_dom_sf"/>
</dbReference>
<dbReference type="PANTHER" id="PTHR30502:SF8">
    <property type="entry name" value="SYNTHASE, PUTATIVE-RELATED"/>
    <property type="match status" value="1"/>
</dbReference>
<reference evidence="4" key="1">
    <citation type="submission" date="2018-12" db="EMBL/GenBank/DDBJ databases">
        <authorList>
            <person name="Syme R.A."/>
            <person name="Farfan-Caceres L."/>
            <person name="Lichtenzveig J."/>
        </authorList>
    </citation>
    <scope>NUCLEOTIDE SEQUENCE</scope>
    <source>
        <strain evidence="4">Al4</strain>
    </source>
</reference>